<keyword evidence="2" id="KW-1185">Reference proteome</keyword>
<evidence type="ECO:0000313" key="2">
    <source>
        <dbReference type="Proteomes" id="UP001642520"/>
    </source>
</evidence>
<proteinExistence type="predicted"/>
<accession>A0ABP1MZW5</accession>
<protein>
    <submittedName>
        <fullName evidence="1">Uncharacterized protein</fullName>
    </submittedName>
</protein>
<dbReference type="EMBL" id="CAXAJV020001281">
    <property type="protein sequence ID" value="CAL7933398.1"/>
    <property type="molecule type" value="Genomic_DNA"/>
</dbReference>
<reference evidence="1 2" key="1">
    <citation type="submission" date="2024-08" db="EMBL/GenBank/DDBJ databases">
        <authorList>
            <person name="Will J Nash"/>
            <person name="Angela Man"/>
            <person name="Seanna McTaggart"/>
            <person name="Kendall Baker"/>
            <person name="Tom Barker"/>
            <person name="Leah Catchpole"/>
            <person name="Alex Durrant"/>
            <person name="Karim Gharbi"/>
            <person name="Naomi Irish"/>
            <person name="Gemy Kaithakottil"/>
            <person name="Debby Ku"/>
            <person name="Aaliyah Providence"/>
            <person name="Felix Shaw"/>
            <person name="David Swarbreck"/>
            <person name="Chris Watkins"/>
            <person name="Ann M. McCartney"/>
            <person name="Giulio Formenti"/>
            <person name="Alice Mouton"/>
            <person name="Noel Vella"/>
            <person name="Bjorn M von Reumont"/>
            <person name="Adriana Vella"/>
            <person name="Wilfried Haerty"/>
        </authorList>
    </citation>
    <scope>NUCLEOTIDE SEQUENCE [LARGE SCALE GENOMIC DNA]</scope>
</reference>
<sequence>MEIWRLSAYEILIILLVSFFLSISFGRSNVGNWEVCGGRLERALDAIHRESSRRNRLEEEEASIFYQQKLHSAPLEMSVTRIAVKLPQGARDTGNPWAKVEKCIYEPSNNSLRTRVMFNDLSVSGIISLMPQEHQPPIPPESCRMTLRLRRAGVDFLTNPIARGRGQMRIRTESSFLEPRFASIYAYGCHPMRLDKQIKRQDKWPPFYPPRDEYALLPLTLDEDYEIAEPRQAMGVSKEVDVVIPNETRQSHFLSSPSTKLGIWRKNVWLTKSLSRVKRALIADFSRVRNFAGSFKSNQKTNYSTMVSRSPETITSQDFVSALIGKKTKSNETFNCVKQHKQNDLNNTTETYISNLNDSELKANVKRENNYQITENEAPKETRHVYIDQTLDNIFSFDLDNDSRSWQSKEHIAKEMENVFLRGASQALTRYIERQLHPAIKEALMISMGYTISYG</sequence>
<organism evidence="1 2">
    <name type="scientific">Xylocopa violacea</name>
    <name type="common">Violet carpenter bee</name>
    <name type="synonym">Apis violacea</name>
    <dbReference type="NCBI Taxonomy" id="135666"/>
    <lineage>
        <taxon>Eukaryota</taxon>
        <taxon>Metazoa</taxon>
        <taxon>Ecdysozoa</taxon>
        <taxon>Arthropoda</taxon>
        <taxon>Hexapoda</taxon>
        <taxon>Insecta</taxon>
        <taxon>Pterygota</taxon>
        <taxon>Neoptera</taxon>
        <taxon>Endopterygota</taxon>
        <taxon>Hymenoptera</taxon>
        <taxon>Apocrita</taxon>
        <taxon>Aculeata</taxon>
        <taxon>Apoidea</taxon>
        <taxon>Anthophila</taxon>
        <taxon>Apidae</taxon>
        <taxon>Xylocopa</taxon>
        <taxon>Xylocopa</taxon>
    </lineage>
</organism>
<name>A0ABP1MZW5_XYLVO</name>
<evidence type="ECO:0000313" key="1">
    <source>
        <dbReference type="EMBL" id="CAL7933398.1"/>
    </source>
</evidence>
<gene>
    <name evidence="1" type="ORF">XYLVIOL_LOCUS448</name>
</gene>
<comment type="caution">
    <text evidence="1">The sequence shown here is derived from an EMBL/GenBank/DDBJ whole genome shotgun (WGS) entry which is preliminary data.</text>
</comment>
<dbReference type="Proteomes" id="UP001642520">
    <property type="component" value="Unassembled WGS sequence"/>
</dbReference>